<keyword evidence="3" id="KW-1185">Reference proteome</keyword>
<accession>A0A494X9P1</accession>
<dbReference type="RefSeq" id="WP_121278433.1">
    <property type="nucleotide sequence ID" value="NZ_RBZV01000005.1"/>
</dbReference>
<proteinExistence type="predicted"/>
<dbReference type="InterPro" id="IPR014976">
    <property type="entry name" value="AbpA_HamA_C"/>
</dbReference>
<evidence type="ECO:0000313" key="3">
    <source>
        <dbReference type="Proteomes" id="UP000280434"/>
    </source>
</evidence>
<dbReference type="OrthoDB" id="4964195at2"/>
<reference evidence="2 3" key="1">
    <citation type="submission" date="2018-10" db="EMBL/GenBank/DDBJ databases">
        <title>Paraburkholderia sp. 7MK8-2, isolated from soil.</title>
        <authorList>
            <person name="Gao Z.-H."/>
            <person name="Qiu L.-H."/>
        </authorList>
    </citation>
    <scope>NUCLEOTIDE SEQUENCE [LARGE SCALE GENOMIC DNA]</scope>
    <source>
        <strain evidence="2 3">7MK8-2</strain>
    </source>
</reference>
<evidence type="ECO:0000313" key="2">
    <source>
        <dbReference type="EMBL" id="RKP47487.1"/>
    </source>
</evidence>
<feature type="domain" description="Anti-bacteriophage protein A/HamA C-terminal" evidence="1">
    <location>
        <begin position="35"/>
        <end position="313"/>
    </location>
</feature>
<name>A0A494X9P1_9BURK</name>
<comment type="caution">
    <text evidence="2">The sequence shown here is derived from an EMBL/GenBank/DDBJ whole genome shotgun (WGS) entry which is preliminary data.</text>
</comment>
<dbReference type="Proteomes" id="UP000280434">
    <property type="component" value="Unassembled WGS sequence"/>
</dbReference>
<dbReference type="Pfam" id="PF08878">
    <property type="entry name" value="HamA"/>
    <property type="match status" value="1"/>
</dbReference>
<dbReference type="AlphaFoldDB" id="A0A494X9P1"/>
<protein>
    <submittedName>
        <fullName evidence="2">DUF1837 domain-containing protein</fullName>
    </submittedName>
</protein>
<evidence type="ECO:0000259" key="1">
    <source>
        <dbReference type="Pfam" id="PF08878"/>
    </source>
</evidence>
<sequence length="320" mass="35399">MTKANDGFGALLDPIQGVDNVLKEVTATPPLEQPRLLFLRMQEHIPQVDALAELLVDQLVNYVIPLRKRRDAFAQSGNSATGGDMSAMSRLRREAKRLLVKYNEKHPGRYGEVGELIAYVVAVRYLGAAQLGAKMALKTSSEMPVHGVDGLHGSQADDGSVFFYLLESKLIPSATDASREMVDSIAEHQADHGRMLNELRLVSDLSNLDCLEGEAREAAKSFFNSYTGDGSHLRRRDVHVGSLVFSESAFQDKLSRDLKKPPEIHEQHLEKLYAAKHETFSKNLKNQADAKGVDLGGCIVFLVAIPDVNEFKRIFAELNT</sequence>
<gene>
    <name evidence="2" type="ORF">D7S89_14710</name>
</gene>
<organism evidence="2 3">
    <name type="scientific">Trinickia fusca</name>
    <dbReference type="NCBI Taxonomy" id="2419777"/>
    <lineage>
        <taxon>Bacteria</taxon>
        <taxon>Pseudomonadati</taxon>
        <taxon>Pseudomonadota</taxon>
        <taxon>Betaproteobacteria</taxon>
        <taxon>Burkholderiales</taxon>
        <taxon>Burkholderiaceae</taxon>
        <taxon>Trinickia</taxon>
    </lineage>
</organism>
<dbReference type="EMBL" id="RBZV01000005">
    <property type="protein sequence ID" value="RKP47487.1"/>
    <property type="molecule type" value="Genomic_DNA"/>
</dbReference>